<dbReference type="PANTHER" id="PTHR35038">
    <property type="entry name" value="DISSIMILATORY SULFITE REDUCTASE SIRA"/>
    <property type="match status" value="1"/>
</dbReference>
<organism evidence="3 4">
    <name type="scientific">Geobacter benzoatilyticus</name>
    <dbReference type="NCBI Taxonomy" id="2815309"/>
    <lineage>
        <taxon>Bacteria</taxon>
        <taxon>Pseudomonadati</taxon>
        <taxon>Thermodesulfobacteriota</taxon>
        <taxon>Desulfuromonadia</taxon>
        <taxon>Geobacterales</taxon>
        <taxon>Geobacteraceae</taxon>
        <taxon>Geobacter</taxon>
    </lineage>
</organism>
<feature type="chain" id="PRO_5045147921" evidence="2">
    <location>
        <begin position="30"/>
        <end position="183"/>
    </location>
</feature>
<sequence>MGKPTIMKLLSTAAAMILVMALGTDFAGAVGGTGYNSPEAPLNLNLTFADCTTCHTAPNNVARHHNLIAEDGKQCLDCHKIESYNSEFTVQVVRDCQQCHTSAMHDQVKHTIVTCSRCHGDNIGEIHAGRYAATVTVAACYVCHTSTDAKVKAAIVKGLNGQTVYCQDCHGSDPHSWGGMRGL</sequence>
<dbReference type="RefSeq" id="WP_207161928.1">
    <property type="nucleotide sequence ID" value="NZ_CP071382.1"/>
</dbReference>
<dbReference type="SUPFAM" id="SSF48695">
    <property type="entry name" value="Multiheme cytochromes"/>
    <property type="match status" value="1"/>
</dbReference>
<dbReference type="PANTHER" id="PTHR35038:SF8">
    <property type="entry name" value="C-TYPE POLYHEME CYTOCHROME OMCC"/>
    <property type="match status" value="1"/>
</dbReference>
<dbReference type="InterPro" id="IPR051829">
    <property type="entry name" value="Multiheme_Cytochr_ET"/>
</dbReference>
<dbReference type="Proteomes" id="UP000663651">
    <property type="component" value="Chromosome"/>
</dbReference>
<protein>
    <submittedName>
        <fullName evidence="3">Cytochrome c3 family protein</fullName>
    </submittedName>
</protein>
<accession>A0ABX7PYV4</accession>
<dbReference type="Gene3D" id="3.90.10.10">
    <property type="entry name" value="Cytochrome C3"/>
    <property type="match status" value="1"/>
</dbReference>
<gene>
    <name evidence="3" type="ORF">JZM60_09005</name>
</gene>
<feature type="signal peptide" evidence="2">
    <location>
        <begin position="1"/>
        <end position="29"/>
    </location>
</feature>
<evidence type="ECO:0000313" key="4">
    <source>
        <dbReference type="Proteomes" id="UP000663651"/>
    </source>
</evidence>
<evidence type="ECO:0000256" key="1">
    <source>
        <dbReference type="ARBA" id="ARBA00022729"/>
    </source>
</evidence>
<proteinExistence type="predicted"/>
<dbReference type="InterPro" id="IPR036280">
    <property type="entry name" value="Multihaem_cyt_sf"/>
</dbReference>
<dbReference type="EMBL" id="CP071382">
    <property type="protein sequence ID" value="QSV44319.1"/>
    <property type="molecule type" value="Genomic_DNA"/>
</dbReference>
<evidence type="ECO:0000313" key="3">
    <source>
        <dbReference type="EMBL" id="QSV44319.1"/>
    </source>
</evidence>
<evidence type="ECO:0000256" key="2">
    <source>
        <dbReference type="SAM" id="SignalP"/>
    </source>
</evidence>
<name>A0ABX7PYV4_9BACT</name>
<keyword evidence="4" id="KW-1185">Reference proteome</keyword>
<keyword evidence="1 2" id="KW-0732">Signal</keyword>
<reference evidence="3 4" key="1">
    <citation type="submission" date="2021-03" db="EMBL/GenBank/DDBJ databases">
        <title>Geobacter metallireducens gen. nov. sp. nov., a microorganism capable of coupling the complete oxidation of organic compounds to the reduction of iron and other metals.</title>
        <authorList>
            <person name="Li Y."/>
        </authorList>
    </citation>
    <scope>NUCLEOTIDE SEQUENCE [LARGE SCALE GENOMIC DNA]</scope>
    <source>
        <strain evidence="3 4">Jerry-YX</strain>
    </source>
</reference>